<feature type="DNA-binding region" description="OmpR/PhoB-type" evidence="5">
    <location>
        <begin position="1"/>
        <end position="98"/>
    </location>
</feature>
<dbReference type="AlphaFoldDB" id="A0A4R4X6D4"/>
<dbReference type="InterPro" id="IPR011990">
    <property type="entry name" value="TPR-like_helical_dom_sf"/>
</dbReference>
<dbReference type="InterPro" id="IPR036388">
    <property type="entry name" value="WH-like_DNA-bd_sf"/>
</dbReference>
<dbReference type="OrthoDB" id="5521887at2"/>
<dbReference type="GO" id="GO:0043531">
    <property type="term" value="F:ADP binding"/>
    <property type="evidence" value="ECO:0007669"/>
    <property type="project" value="InterPro"/>
</dbReference>
<evidence type="ECO:0000256" key="2">
    <source>
        <dbReference type="ARBA" id="ARBA00023015"/>
    </source>
</evidence>
<dbReference type="CDD" id="cd15831">
    <property type="entry name" value="BTAD"/>
    <property type="match status" value="1"/>
</dbReference>
<evidence type="ECO:0000313" key="8">
    <source>
        <dbReference type="EMBL" id="TDD25970.1"/>
    </source>
</evidence>
<dbReference type="Pfam" id="PF03704">
    <property type="entry name" value="BTAD"/>
    <property type="match status" value="1"/>
</dbReference>
<dbReference type="SMART" id="SM00862">
    <property type="entry name" value="Trans_reg_C"/>
    <property type="match status" value="1"/>
</dbReference>
<dbReference type="GO" id="GO:0003677">
    <property type="term" value="F:DNA binding"/>
    <property type="evidence" value="ECO:0007669"/>
    <property type="project" value="UniProtKB-UniRule"/>
</dbReference>
<dbReference type="InterPro" id="IPR019734">
    <property type="entry name" value="TPR_rpt"/>
</dbReference>
<dbReference type="InterPro" id="IPR027417">
    <property type="entry name" value="P-loop_NTPase"/>
</dbReference>
<reference evidence="8 9" key="1">
    <citation type="submission" date="2019-03" db="EMBL/GenBank/DDBJ databases">
        <title>Draft genome sequences of novel Actinobacteria.</title>
        <authorList>
            <person name="Sahin N."/>
            <person name="Ay H."/>
            <person name="Saygin H."/>
        </authorList>
    </citation>
    <scope>NUCLEOTIDE SEQUENCE [LARGE SCALE GENOMIC DNA]</scope>
    <source>
        <strain evidence="8 9">KC712</strain>
    </source>
</reference>
<dbReference type="PANTHER" id="PTHR35807">
    <property type="entry name" value="TRANSCRIPTIONAL REGULATOR REDD-RELATED"/>
    <property type="match status" value="1"/>
</dbReference>
<comment type="similarity">
    <text evidence="1">Belongs to the AfsR/DnrI/RedD regulatory family.</text>
</comment>
<dbReference type="Gene3D" id="3.40.50.300">
    <property type="entry name" value="P-loop containing nucleotide triphosphate hydrolases"/>
    <property type="match status" value="1"/>
</dbReference>
<dbReference type="InterPro" id="IPR016032">
    <property type="entry name" value="Sig_transdc_resp-reg_C-effctor"/>
</dbReference>
<feature type="domain" description="OmpR/PhoB-type" evidence="7">
    <location>
        <begin position="1"/>
        <end position="98"/>
    </location>
</feature>
<comment type="caution">
    <text evidence="8">The sequence shown here is derived from an EMBL/GenBank/DDBJ whole genome shotgun (WGS) entry which is preliminary data.</text>
</comment>
<feature type="compositionally biased region" description="Low complexity" evidence="6">
    <location>
        <begin position="264"/>
        <end position="279"/>
    </location>
</feature>
<dbReference type="GO" id="GO:0006355">
    <property type="term" value="P:regulation of DNA-templated transcription"/>
    <property type="evidence" value="ECO:0007669"/>
    <property type="project" value="InterPro"/>
</dbReference>
<dbReference type="Proteomes" id="UP000294543">
    <property type="component" value="Unassembled WGS sequence"/>
</dbReference>
<keyword evidence="4" id="KW-0804">Transcription</keyword>
<protein>
    <recommendedName>
        <fullName evidence="7">OmpR/PhoB-type domain-containing protein</fullName>
    </recommendedName>
</protein>
<feature type="compositionally biased region" description="Low complexity" evidence="6">
    <location>
        <begin position="304"/>
        <end position="320"/>
    </location>
</feature>
<dbReference type="SMART" id="SM01043">
    <property type="entry name" value="BTAD"/>
    <property type="match status" value="1"/>
</dbReference>
<dbReference type="Gene3D" id="1.10.10.10">
    <property type="entry name" value="Winged helix-like DNA-binding domain superfamily/Winged helix DNA-binding domain"/>
    <property type="match status" value="2"/>
</dbReference>
<dbReference type="PRINTS" id="PR00364">
    <property type="entry name" value="DISEASERSIST"/>
</dbReference>
<name>A0A4R4X6D4_9ACTN</name>
<accession>A0A4R4X6D4</accession>
<sequence>MTTQMEFRILGPLEASCLGRPIKLGGPRPRSLLAALLLDAGRIVPLDRLVTAIWGDRLPGSARNQVAIHVHTLRKAVKAAGRDAELIVTEQVGYRLLTDGVWLDAHEARQQAAAARRASRPEEASAALARALDLWRGPVLAEIDSTEIAAAARGLENARLDIAEEWADAELACGRPREAVARLAGLVEEHPLREGLRERLMLALWRSGRQADALENYRQGRRHLLDELGLEPGQALRDLQQAILAGPSPAGTAHVDKPAPPPSTSTAPSATSPGTFTTPSGPPGLAVAPPGTSAAPFGRSTAQPSTSAAQPGTPTTQPRTPATPPGMTATQPGTSTAQPGTSGGQADQPPLAVTVRPAQLPPAVSAFVGRTPLIRMLDRLTRPDRDGLPVAVISGAAGVGKTSLALRWAHEVASRFPDGQLFTNLHGYDRDRRSAEPSAVLERLLRALGVPGKAVPPALEERTALFRSTLDGKQVLVLLDNAESAAQVRPLLPGTPGCCVIVTSRRRLEGLTVSHGALQVPLDVLTEQESVELLERVVGAERVSAEQEAATRLAKLCDRSPLPLRIAAAKLTVRPQWSLAEMAERLADEHDRLDQLSRGDFEVRASIELSCRELSERAALAFRWLAMVETPCGFAPWLAAALLDTSVEDAEQLLEQLVDAQLLQPLGSDGAGQPRYRFHDLIRLFAREQAEDGGPPGAARAALRRAFSGLLGLAERARDLRFGHRYSRVPRGDEPRWLPDEAALAVVLSDPLAWLESERLTLVAAVSQCAELGLADLSRDLVASYVHLFESRAYFADWHAVAAKAFDACRAASHLPGQAAMLYSIGALNLALRRLPQATEFLCAALGLFEQLADVPSQAIVLRHLGTVHLTQGDLCRGKAEIERALELFEQVGDAMALAHGLGFLSHVHMLEGRLEEAARLLDRALAISTRRALGEAQLLKRRAEVRRRQGLHAEAVRDGEQALAMTIDLNDLVGQAYALHALGEARLGCGELVAAAADLHQALRIARQVGDRLIEGRILLALGHLEDEESIGCLRQAADIFAGIGSTGWHEQAVKAALAITARAQNPPQPPEPGTRHNRLEPRTRRNRPSPEPAITA</sequence>
<dbReference type="Pfam" id="PF00486">
    <property type="entry name" value="Trans_reg_C"/>
    <property type="match status" value="1"/>
</dbReference>
<feature type="region of interest" description="Disordered" evidence="6">
    <location>
        <begin position="1064"/>
        <end position="1098"/>
    </location>
</feature>
<evidence type="ECO:0000256" key="5">
    <source>
        <dbReference type="PROSITE-ProRule" id="PRU01091"/>
    </source>
</evidence>
<feature type="compositionally biased region" description="Polar residues" evidence="6">
    <location>
        <begin position="328"/>
        <end position="340"/>
    </location>
</feature>
<dbReference type="PANTHER" id="PTHR35807:SF1">
    <property type="entry name" value="TRANSCRIPTIONAL REGULATOR REDD"/>
    <property type="match status" value="1"/>
</dbReference>
<evidence type="ECO:0000256" key="6">
    <source>
        <dbReference type="SAM" id="MobiDB-lite"/>
    </source>
</evidence>
<keyword evidence="9" id="KW-1185">Reference proteome</keyword>
<dbReference type="Gene3D" id="1.25.40.10">
    <property type="entry name" value="Tetratricopeptide repeat domain"/>
    <property type="match status" value="2"/>
</dbReference>
<feature type="region of interest" description="Disordered" evidence="6">
    <location>
        <begin position="247"/>
        <end position="349"/>
    </location>
</feature>
<evidence type="ECO:0000259" key="7">
    <source>
        <dbReference type="PROSITE" id="PS51755"/>
    </source>
</evidence>
<keyword evidence="3 5" id="KW-0238">DNA-binding</keyword>
<dbReference type="SUPFAM" id="SSF46894">
    <property type="entry name" value="C-terminal effector domain of the bipartite response regulators"/>
    <property type="match status" value="1"/>
</dbReference>
<organism evidence="8 9">
    <name type="scientific">Nonomuraea diastatica</name>
    <dbReference type="NCBI Taxonomy" id="1848329"/>
    <lineage>
        <taxon>Bacteria</taxon>
        <taxon>Bacillati</taxon>
        <taxon>Actinomycetota</taxon>
        <taxon>Actinomycetes</taxon>
        <taxon>Streptosporangiales</taxon>
        <taxon>Streptosporangiaceae</taxon>
        <taxon>Nonomuraea</taxon>
    </lineage>
</organism>
<evidence type="ECO:0000256" key="3">
    <source>
        <dbReference type="ARBA" id="ARBA00023125"/>
    </source>
</evidence>
<dbReference type="EMBL" id="SMKP01000003">
    <property type="protein sequence ID" value="TDD25970.1"/>
    <property type="molecule type" value="Genomic_DNA"/>
</dbReference>
<dbReference type="InterPro" id="IPR001867">
    <property type="entry name" value="OmpR/PhoB-type_DNA-bd"/>
</dbReference>
<evidence type="ECO:0000256" key="4">
    <source>
        <dbReference type="ARBA" id="ARBA00023163"/>
    </source>
</evidence>
<dbReference type="SUPFAM" id="SSF48452">
    <property type="entry name" value="TPR-like"/>
    <property type="match status" value="3"/>
</dbReference>
<evidence type="ECO:0000313" key="9">
    <source>
        <dbReference type="Proteomes" id="UP000294543"/>
    </source>
</evidence>
<dbReference type="InterPro" id="IPR051677">
    <property type="entry name" value="AfsR-DnrI-RedD_regulator"/>
</dbReference>
<proteinExistence type="inferred from homology"/>
<dbReference type="SMART" id="SM00028">
    <property type="entry name" value="TPR"/>
    <property type="match status" value="6"/>
</dbReference>
<dbReference type="InterPro" id="IPR005158">
    <property type="entry name" value="BTAD"/>
</dbReference>
<keyword evidence="2" id="KW-0805">Transcription regulation</keyword>
<dbReference type="GO" id="GO:0000160">
    <property type="term" value="P:phosphorelay signal transduction system"/>
    <property type="evidence" value="ECO:0007669"/>
    <property type="project" value="InterPro"/>
</dbReference>
<dbReference type="SUPFAM" id="SSF52540">
    <property type="entry name" value="P-loop containing nucleoside triphosphate hydrolases"/>
    <property type="match status" value="1"/>
</dbReference>
<gene>
    <name evidence="8" type="ORF">E1294_01615</name>
</gene>
<evidence type="ECO:0000256" key="1">
    <source>
        <dbReference type="ARBA" id="ARBA00005820"/>
    </source>
</evidence>
<feature type="compositionally biased region" description="Basic and acidic residues" evidence="6">
    <location>
        <begin position="1075"/>
        <end position="1085"/>
    </location>
</feature>
<dbReference type="PROSITE" id="PS51755">
    <property type="entry name" value="OMPR_PHOB"/>
    <property type="match status" value="1"/>
</dbReference>